<feature type="transmembrane region" description="Helical" evidence="1">
    <location>
        <begin position="90"/>
        <end position="114"/>
    </location>
</feature>
<dbReference type="PANTHER" id="PTHR35179:SF1">
    <property type="entry name" value="INTEGRAL MEMBRANE PROTEIN"/>
    <property type="match status" value="1"/>
</dbReference>
<evidence type="ECO:0000313" key="2">
    <source>
        <dbReference type="EMBL" id="KAH7124652.1"/>
    </source>
</evidence>
<dbReference type="PANTHER" id="PTHR35179">
    <property type="entry name" value="PROTEIN CBG02620"/>
    <property type="match status" value="1"/>
</dbReference>
<feature type="transmembrane region" description="Helical" evidence="1">
    <location>
        <begin position="126"/>
        <end position="148"/>
    </location>
</feature>
<proteinExistence type="predicted"/>
<sequence>MPGTLIPPWYHHDKPSCDDLVVVSVIWGLSLGLSIFGIIRCGNQTYHQWKRKRGATTYMIFIWLEVIASTILGGLGWSYIYGTIPPSFEIFFLITLLWVAQIHCIMQIIINRIALISVSRSTVRRLRWGVFAFLIIINISVGIVWISAQLQLSKKWIHTNEIYDRTEKAVFAVLDAGLNFYFIYLVRSSLIQYGLTKYALLYWFNLAMIALSITTDILIIGTMSFRNSFLFVIFHPLAYLVKLHVELSMADLIAKIVKSSGNPFRCDCTCHRPSSYPLFNTISDHTALSSLDRVAQLPDRGRPRLSRRRPQGIRNPSAIELTRECECE</sequence>
<accession>A0A9P9ILD6</accession>
<reference evidence="2" key="1">
    <citation type="journal article" date="2021" name="Nat. Commun.">
        <title>Genetic determinants of endophytism in the Arabidopsis root mycobiome.</title>
        <authorList>
            <person name="Mesny F."/>
            <person name="Miyauchi S."/>
            <person name="Thiergart T."/>
            <person name="Pickel B."/>
            <person name="Atanasova L."/>
            <person name="Karlsson M."/>
            <person name="Huettel B."/>
            <person name="Barry K.W."/>
            <person name="Haridas S."/>
            <person name="Chen C."/>
            <person name="Bauer D."/>
            <person name="Andreopoulos W."/>
            <person name="Pangilinan J."/>
            <person name="LaButti K."/>
            <person name="Riley R."/>
            <person name="Lipzen A."/>
            <person name="Clum A."/>
            <person name="Drula E."/>
            <person name="Henrissat B."/>
            <person name="Kohler A."/>
            <person name="Grigoriev I.V."/>
            <person name="Martin F.M."/>
            <person name="Hacquard S."/>
        </authorList>
    </citation>
    <scope>NUCLEOTIDE SEQUENCE</scope>
    <source>
        <strain evidence="2">MPI-CAGE-AT-0147</strain>
    </source>
</reference>
<keyword evidence="1" id="KW-0812">Transmembrane</keyword>
<keyword evidence="1" id="KW-0472">Membrane</keyword>
<feature type="transmembrane region" description="Helical" evidence="1">
    <location>
        <begin position="60"/>
        <end position="84"/>
    </location>
</feature>
<evidence type="ECO:0000313" key="3">
    <source>
        <dbReference type="Proteomes" id="UP000738349"/>
    </source>
</evidence>
<protein>
    <submittedName>
        <fullName evidence="2">Uncharacterized protein</fullName>
    </submittedName>
</protein>
<gene>
    <name evidence="2" type="ORF">EDB81DRAFT_699057</name>
</gene>
<dbReference type="Proteomes" id="UP000738349">
    <property type="component" value="Unassembled WGS sequence"/>
</dbReference>
<keyword evidence="1" id="KW-1133">Transmembrane helix</keyword>
<feature type="transmembrane region" description="Helical" evidence="1">
    <location>
        <begin position="20"/>
        <end position="39"/>
    </location>
</feature>
<name>A0A9P9ILD6_9HYPO</name>
<dbReference type="AlphaFoldDB" id="A0A9P9ILD6"/>
<dbReference type="OrthoDB" id="3205825at2759"/>
<organism evidence="2 3">
    <name type="scientific">Dactylonectria macrodidyma</name>
    <dbReference type="NCBI Taxonomy" id="307937"/>
    <lineage>
        <taxon>Eukaryota</taxon>
        <taxon>Fungi</taxon>
        <taxon>Dikarya</taxon>
        <taxon>Ascomycota</taxon>
        <taxon>Pezizomycotina</taxon>
        <taxon>Sordariomycetes</taxon>
        <taxon>Hypocreomycetidae</taxon>
        <taxon>Hypocreales</taxon>
        <taxon>Nectriaceae</taxon>
        <taxon>Dactylonectria</taxon>
    </lineage>
</organism>
<feature type="transmembrane region" description="Helical" evidence="1">
    <location>
        <begin position="168"/>
        <end position="186"/>
    </location>
</feature>
<dbReference type="EMBL" id="JAGMUV010000021">
    <property type="protein sequence ID" value="KAH7124652.1"/>
    <property type="molecule type" value="Genomic_DNA"/>
</dbReference>
<feature type="transmembrane region" description="Helical" evidence="1">
    <location>
        <begin position="198"/>
        <end position="222"/>
    </location>
</feature>
<evidence type="ECO:0000256" key="1">
    <source>
        <dbReference type="SAM" id="Phobius"/>
    </source>
</evidence>
<comment type="caution">
    <text evidence="2">The sequence shown here is derived from an EMBL/GenBank/DDBJ whole genome shotgun (WGS) entry which is preliminary data.</text>
</comment>
<keyword evidence="3" id="KW-1185">Reference proteome</keyword>